<accession>A0AAN7UCD4</accession>
<gene>
    <name evidence="3" type="ORF">RRF57_002004</name>
</gene>
<evidence type="ECO:0000256" key="2">
    <source>
        <dbReference type="SAM" id="MobiDB-lite"/>
    </source>
</evidence>
<dbReference type="EMBL" id="JAWHQM010000003">
    <property type="protein sequence ID" value="KAK5626289.1"/>
    <property type="molecule type" value="Genomic_DNA"/>
</dbReference>
<sequence length="360" mass="42969">MIVLGKAYETLKDETKRRDYDSIYPSIRQTQPGPQRAQTPPPPPASTSQPKRSNEEAQIATILKSKQDRRAQWWPKKNIFESLIFEMHREIRRLEQEIKTLVDMAATVKAEEAWDKSWRAWILSPIYKQAQLTDEDKARKERQNQERRIEIDMKERRLEVKKKELEKQERLLKNGQAEIDCADQNDDLRVRRLRDVIDARLAREREAREKARQEELARIWKKKQEEREKQEREAAEKRKQQFEKEMAEAQKRYEDQRAAAQKWREEQAKKAQQSSFDYDQPFPSAAGACLHDGWWPKVQGRTSCPKCHVIWTYLLQCPGCQMKACPKCQATIRPRRRNRQPPPRPERSGADYDYSDFYWE</sequence>
<evidence type="ECO:0000313" key="3">
    <source>
        <dbReference type="EMBL" id="KAK5626289.1"/>
    </source>
</evidence>
<dbReference type="AlphaFoldDB" id="A0AAN7UCD4"/>
<feature type="coiled-coil region" evidence="1">
    <location>
        <begin position="84"/>
        <end position="111"/>
    </location>
</feature>
<feature type="region of interest" description="Disordered" evidence="2">
    <location>
        <begin position="335"/>
        <end position="360"/>
    </location>
</feature>
<comment type="caution">
    <text evidence="3">The sequence shown here is derived from an EMBL/GenBank/DDBJ whole genome shotgun (WGS) entry which is preliminary data.</text>
</comment>
<evidence type="ECO:0000313" key="4">
    <source>
        <dbReference type="Proteomes" id="UP001305414"/>
    </source>
</evidence>
<feature type="compositionally biased region" description="Low complexity" evidence="2">
    <location>
        <begin position="28"/>
        <end position="38"/>
    </location>
</feature>
<proteinExistence type="predicted"/>
<evidence type="ECO:0008006" key="5">
    <source>
        <dbReference type="Google" id="ProtNLM"/>
    </source>
</evidence>
<feature type="compositionally biased region" description="Basic and acidic residues" evidence="2">
    <location>
        <begin position="224"/>
        <end position="269"/>
    </location>
</feature>
<feature type="region of interest" description="Disordered" evidence="2">
    <location>
        <begin position="19"/>
        <end position="56"/>
    </location>
</feature>
<evidence type="ECO:0000256" key="1">
    <source>
        <dbReference type="SAM" id="Coils"/>
    </source>
</evidence>
<name>A0AAN7UCD4_9PEZI</name>
<organism evidence="3 4">
    <name type="scientific">Xylaria bambusicola</name>
    <dbReference type="NCBI Taxonomy" id="326684"/>
    <lineage>
        <taxon>Eukaryota</taxon>
        <taxon>Fungi</taxon>
        <taxon>Dikarya</taxon>
        <taxon>Ascomycota</taxon>
        <taxon>Pezizomycotina</taxon>
        <taxon>Sordariomycetes</taxon>
        <taxon>Xylariomycetidae</taxon>
        <taxon>Xylariales</taxon>
        <taxon>Xylariaceae</taxon>
        <taxon>Xylaria</taxon>
    </lineage>
</organism>
<reference evidence="3 4" key="1">
    <citation type="submission" date="2023-10" db="EMBL/GenBank/DDBJ databases">
        <title>Draft genome sequence of Xylaria bambusicola isolate GMP-LS, the root and basal stem rot pathogen of sugarcane in Indonesia.</title>
        <authorList>
            <person name="Selvaraj P."/>
            <person name="Muralishankar V."/>
            <person name="Muruganantham S."/>
            <person name="Sp S."/>
            <person name="Haryani S."/>
            <person name="Lau K.J.X."/>
            <person name="Naqvi N.I."/>
        </authorList>
    </citation>
    <scope>NUCLEOTIDE SEQUENCE [LARGE SCALE GENOMIC DNA]</scope>
    <source>
        <strain evidence="3">GMP-LS</strain>
    </source>
</reference>
<feature type="region of interest" description="Disordered" evidence="2">
    <location>
        <begin position="224"/>
        <end position="279"/>
    </location>
</feature>
<dbReference type="Proteomes" id="UP001305414">
    <property type="component" value="Unassembled WGS sequence"/>
</dbReference>
<keyword evidence="4" id="KW-1185">Reference proteome</keyword>
<protein>
    <recommendedName>
        <fullName evidence="5">J domain-containing protein</fullName>
    </recommendedName>
</protein>
<keyword evidence="1" id="KW-0175">Coiled coil</keyword>